<keyword evidence="6 10" id="KW-1133">Transmembrane helix</keyword>
<evidence type="ECO:0000256" key="5">
    <source>
        <dbReference type="ARBA" id="ARBA00022824"/>
    </source>
</evidence>
<feature type="transmembrane region" description="Helical" evidence="10">
    <location>
        <begin position="103"/>
        <end position="125"/>
    </location>
</feature>
<comment type="similarity">
    <text evidence="3 10">Belongs to the RFT1 family.</text>
</comment>
<evidence type="ECO:0000256" key="9">
    <source>
        <dbReference type="ARBA" id="ARBA00045912"/>
    </source>
</evidence>
<gene>
    <name evidence="11" type="primary">MPUL0F02870</name>
    <name evidence="11" type="ORF">METSCH_F02870</name>
</gene>
<keyword evidence="12" id="KW-1185">Reference proteome</keyword>
<dbReference type="PANTHER" id="PTHR13117:SF5">
    <property type="entry name" value="PROTEIN RFT1 HOMOLOG"/>
    <property type="match status" value="1"/>
</dbReference>
<protein>
    <recommendedName>
        <fullName evidence="8 10">Man(5)GlcNAc(2)-PP-dolichol translocation protein RFT1</fullName>
    </recommendedName>
</protein>
<comment type="pathway">
    <text evidence="2">Protein modification; protein glycosylation.</text>
</comment>
<dbReference type="GO" id="GO:0034203">
    <property type="term" value="P:glycolipid translocation"/>
    <property type="evidence" value="ECO:0007669"/>
    <property type="project" value="TreeGrafter"/>
</dbReference>
<feature type="transmembrane region" description="Helical" evidence="10">
    <location>
        <begin position="405"/>
        <end position="423"/>
    </location>
</feature>
<evidence type="ECO:0000256" key="7">
    <source>
        <dbReference type="ARBA" id="ARBA00023136"/>
    </source>
</evidence>
<evidence type="ECO:0000256" key="4">
    <source>
        <dbReference type="ARBA" id="ARBA00022692"/>
    </source>
</evidence>
<feature type="transmembrane region" description="Helical" evidence="10">
    <location>
        <begin position="443"/>
        <end position="464"/>
    </location>
</feature>
<dbReference type="GO" id="GO:0005789">
    <property type="term" value="C:endoplasmic reticulum membrane"/>
    <property type="evidence" value="ECO:0007669"/>
    <property type="project" value="UniProtKB-SubCell"/>
</dbReference>
<evidence type="ECO:0000256" key="1">
    <source>
        <dbReference type="ARBA" id="ARBA00004477"/>
    </source>
</evidence>
<dbReference type="AlphaFoldDB" id="A0A4P6XX26"/>
<name>A0A4P6XX26_9ASCO</name>
<dbReference type="InterPro" id="IPR007594">
    <property type="entry name" value="RFT1"/>
</dbReference>
<evidence type="ECO:0000256" key="2">
    <source>
        <dbReference type="ARBA" id="ARBA00004922"/>
    </source>
</evidence>
<keyword evidence="4 10" id="KW-0812">Transmembrane</keyword>
<evidence type="ECO:0000256" key="10">
    <source>
        <dbReference type="RuleBase" id="RU365067"/>
    </source>
</evidence>
<dbReference type="GO" id="GO:0006488">
    <property type="term" value="P:dolichol-linked oligosaccharide biosynthetic process"/>
    <property type="evidence" value="ECO:0007669"/>
    <property type="project" value="InterPro"/>
</dbReference>
<dbReference type="Pfam" id="PF04506">
    <property type="entry name" value="Rft-1"/>
    <property type="match status" value="1"/>
</dbReference>
<feature type="transmembrane region" description="Helical" evidence="10">
    <location>
        <begin position="73"/>
        <end position="91"/>
    </location>
</feature>
<feature type="transmembrane region" description="Helical" evidence="10">
    <location>
        <begin position="380"/>
        <end position="399"/>
    </location>
</feature>
<keyword evidence="5 10" id="KW-0256">Endoplasmic reticulum</keyword>
<accession>A0A4P6XX26</accession>
<dbReference type="PANTHER" id="PTHR13117">
    <property type="entry name" value="ENDOPLASMIC RETICULUM MULTISPAN TRANSMEMBRANE PROTEIN-RELATED"/>
    <property type="match status" value="1"/>
</dbReference>
<evidence type="ECO:0000313" key="12">
    <source>
        <dbReference type="Proteomes" id="UP000292447"/>
    </source>
</evidence>
<reference evidence="12" key="1">
    <citation type="submission" date="2019-03" db="EMBL/GenBank/DDBJ databases">
        <title>Snf2 controls pulcherriminic acid biosynthesis and connects pigmentation and antifungal activity of the yeast Metschnikowia pulcherrima.</title>
        <authorList>
            <person name="Gore-Lloyd D."/>
            <person name="Sumann I."/>
            <person name="Brachmann A.O."/>
            <person name="Schneeberger K."/>
            <person name="Ortiz-Merino R.A."/>
            <person name="Moreno-Beltran M."/>
            <person name="Schlaefli M."/>
            <person name="Kirner P."/>
            <person name="Santos Kron A."/>
            <person name="Wolfe K.H."/>
            <person name="Piel J."/>
            <person name="Ahrens C.H."/>
            <person name="Henk D."/>
            <person name="Freimoser F.M."/>
        </authorList>
    </citation>
    <scope>NUCLEOTIDE SEQUENCE [LARGE SCALE GENOMIC DNA]</scope>
    <source>
        <strain evidence="12">APC 1.2</strain>
    </source>
</reference>
<feature type="transmembrane region" description="Helical" evidence="10">
    <location>
        <begin position="476"/>
        <end position="494"/>
    </location>
</feature>
<organism evidence="11 12">
    <name type="scientific">Metschnikowia aff. pulcherrima</name>
    <dbReference type="NCBI Taxonomy" id="2163413"/>
    <lineage>
        <taxon>Eukaryota</taxon>
        <taxon>Fungi</taxon>
        <taxon>Dikarya</taxon>
        <taxon>Ascomycota</taxon>
        <taxon>Saccharomycotina</taxon>
        <taxon>Pichiomycetes</taxon>
        <taxon>Metschnikowiaceae</taxon>
        <taxon>Metschnikowia</taxon>
    </lineage>
</organism>
<comment type="subcellular location">
    <subcellularLocation>
        <location evidence="1 10">Endoplasmic reticulum membrane</location>
        <topology evidence="1 10">Multi-pass membrane protein</topology>
    </subcellularLocation>
</comment>
<feature type="transmembrane region" description="Helical" evidence="10">
    <location>
        <begin position="348"/>
        <end position="368"/>
    </location>
</feature>
<dbReference type="Proteomes" id="UP000292447">
    <property type="component" value="Chromosome VI"/>
</dbReference>
<proteinExistence type="inferred from homology"/>
<sequence length="514" mass="58047">MHAPQVVYLVASQVATKAVTFGSNQVLLRRISPEIFGIATYLEFLVNSVLFFSREAVRIANQRAKSENAVVKFAFLPIFLCGPITIVLLFLQTYSDLYKHTVAHLPFLGATMSLIIALIVLELLAEPLFAINQYKMNFKLRSKVESLAVFVKCLTVFAAVTIWQNSDRKSDAKSARFDGHAVLSFACGQFMYSAVIFLGYWRGTSKLRMSNTQNTHFLDSGLYSIWKSLFLQMVFKHFLTEGDTMLVSYLFTVTEQGVYSVIANYGSMVARLLFQPIEELLRVSFTRDLAAKKPDYKRLNRVMNQLMSFYFNLSLLIVVGGYANGSFLLRMVLGRSEKWAQSSVFDDFPFYVLYIPFMAFNGILEAFFSSASSQAQIGNFSIYMSFLSVMVFLLMYILIGKLDMGIRGLIVANMANMLLRIVYCLKFYVEFFKNHVRVSFSAVLRKSAVPLVCATVALIAQNIFFKNGKSATLTEFVQSLGICFFCLCAMVVNGRDQILAAASLFRHNNKGKRE</sequence>
<evidence type="ECO:0000256" key="6">
    <source>
        <dbReference type="ARBA" id="ARBA00022989"/>
    </source>
</evidence>
<dbReference type="EMBL" id="CP034461">
    <property type="protein sequence ID" value="QBM90701.1"/>
    <property type="molecule type" value="Genomic_DNA"/>
</dbReference>
<evidence type="ECO:0000313" key="11">
    <source>
        <dbReference type="EMBL" id="QBM90701.1"/>
    </source>
</evidence>
<keyword evidence="10" id="KW-0813">Transport</keyword>
<feature type="transmembrane region" description="Helical" evidence="10">
    <location>
        <begin position="35"/>
        <end position="52"/>
    </location>
</feature>
<feature type="transmembrane region" description="Helical" evidence="10">
    <location>
        <begin position="146"/>
        <end position="163"/>
    </location>
</feature>
<keyword evidence="7 10" id="KW-0472">Membrane</keyword>
<evidence type="ECO:0000256" key="3">
    <source>
        <dbReference type="ARBA" id="ARBA00010288"/>
    </source>
</evidence>
<feature type="transmembrane region" description="Helical" evidence="10">
    <location>
        <begin position="183"/>
        <end position="201"/>
    </location>
</feature>
<dbReference type="STRING" id="2163413.A0A4P6XX26"/>
<feature type="transmembrane region" description="Helical" evidence="10">
    <location>
        <begin position="307"/>
        <end position="328"/>
    </location>
</feature>
<comment type="function">
    <text evidence="9 10">Intramembrane glycolipid transporter that operates in the biosynthetic pathway of dolichol-linked oligosaccharides, the glycan precursors employed in protein asparagine (N)-glycosylation. The sequential addition of sugars to dolichol pyrophosphate produces dolichol-linked oligosaccharides containing fourteen sugars, including two GlcNAcs, nine mannoses and three glucoses. Once assembled, the oligosaccharide is transferred from the lipid to nascent proteins by oligosaccharyltransferases. The assembly of dolichol-linked oligosaccharides begins on the cytosolic side of the endoplasmic reticulum membrane and finishes in its lumen. RFT1 could mediate the translocation of the cytosolically oriented intermediate DolPP-GlcNAc2Man5, produced by ALG11, into the ER lumen where dolichol-linked oligosaccharides assembly continues. However, the intramembrane lipid transporter activity could not be confirmed in vitro.</text>
</comment>
<evidence type="ECO:0000256" key="8">
    <source>
        <dbReference type="ARBA" id="ARBA00044793"/>
    </source>
</evidence>